<evidence type="ECO:0000256" key="1">
    <source>
        <dbReference type="SAM" id="MobiDB-lite"/>
    </source>
</evidence>
<reference evidence="2" key="1">
    <citation type="submission" date="2023-04" db="EMBL/GenBank/DDBJ databases">
        <authorList>
            <consortium name="ELIXIR-Norway"/>
        </authorList>
    </citation>
    <scope>NUCLEOTIDE SEQUENCE [LARGE SCALE GENOMIC DNA]</scope>
</reference>
<gene>
    <name evidence="2" type="ORF">MRATA1EN1_LOCUS16277</name>
</gene>
<feature type="region of interest" description="Disordered" evidence="1">
    <location>
        <begin position="1"/>
        <end position="80"/>
    </location>
</feature>
<feature type="compositionally biased region" description="Low complexity" evidence="1">
    <location>
        <begin position="24"/>
        <end position="35"/>
    </location>
</feature>
<organism evidence="2 3">
    <name type="scientific">Rangifer tarandus platyrhynchus</name>
    <name type="common">Svalbard reindeer</name>
    <dbReference type="NCBI Taxonomy" id="3082113"/>
    <lineage>
        <taxon>Eukaryota</taxon>
        <taxon>Metazoa</taxon>
        <taxon>Chordata</taxon>
        <taxon>Craniata</taxon>
        <taxon>Vertebrata</taxon>
        <taxon>Euteleostomi</taxon>
        <taxon>Mammalia</taxon>
        <taxon>Eutheria</taxon>
        <taxon>Laurasiatheria</taxon>
        <taxon>Artiodactyla</taxon>
        <taxon>Ruminantia</taxon>
        <taxon>Pecora</taxon>
        <taxon>Cervidae</taxon>
        <taxon>Odocoileinae</taxon>
        <taxon>Rangifer</taxon>
    </lineage>
</organism>
<feature type="compositionally biased region" description="Pro residues" evidence="1">
    <location>
        <begin position="1"/>
        <end position="10"/>
    </location>
</feature>
<feature type="compositionally biased region" description="Low complexity" evidence="1">
    <location>
        <begin position="55"/>
        <end position="71"/>
    </location>
</feature>
<name>A0ABN8Z1N5_RANTA</name>
<accession>A0ABN8Z1N5</accession>
<protein>
    <submittedName>
        <fullName evidence="2">Uncharacterized protein</fullName>
    </submittedName>
</protein>
<keyword evidence="3" id="KW-1185">Reference proteome</keyword>
<evidence type="ECO:0000313" key="2">
    <source>
        <dbReference type="EMBL" id="CAI9167315.1"/>
    </source>
</evidence>
<evidence type="ECO:0000313" key="3">
    <source>
        <dbReference type="Proteomes" id="UP001176941"/>
    </source>
</evidence>
<dbReference type="EMBL" id="OX459962">
    <property type="protein sequence ID" value="CAI9167315.1"/>
    <property type="molecule type" value="Genomic_DNA"/>
</dbReference>
<sequence>MRLPGGPRPPSLRHAPEPLPWDTPSAAQGGAASPSDPTRPWNKGREAPAAPETVPQGSRPPTSQQPRSSPFTPRPQPSAAEPWLVSGLLVYTGRISVKRPPPPCANIFDWTMAKSSQTLR</sequence>
<dbReference type="Proteomes" id="UP001176941">
    <property type="component" value="Chromosome 26"/>
</dbReference>
<proteinExistence type="predicted"/>